<sequence>MRDGFDLIRDAYDVAGLDEHERAVLVRLAFMANEGKAWPSIAHLVEKLGKSERTVQRAIRRLVDAGHITQRQRRHDTAIYTVHPILADPKPVSLTGVSVTPVTATPVADDANTRPTDTLIAKNNQSSSKTSSSPKRRARSAPASPPAEVKLPDWIPLEPWEGWLEMRRTKGAKPTSRALALSIEQLRKLADAGHPPGDVLDQSTRELWLGLFPIKDSQNEQSRSTRRSQANHHSVGDAVLAAHDRVDFG</sequence>
<evidence type="ECO:0000256" key="1">
    <source>
        <dbReference type="SAM" id="MobiDB-lite"/>
    </source>
</evidence>
<proteinExistence type="predicted"/>
<organism evidence="2 3">
    <name type="scientific">Sphingomonas aurantiaca</name>
    <dbReference type="NCBI Taxonomy" id="185949"/>
    <lineage>
        <taxon>Bacteria</taxon>
        <taxon>Pseudomonadati</taxon>
        <taxon>Pseudomonadota</taxon>
        <taxon>Alphaproteobacteria</taxon>
        <taxon>Sphingomonadales</taxon>
        <taxon>Sphingomonadaceae</taxon>
        <taxon>Sphingomonas</taxon>
    </lineage>
</organism>
<dbReference type="AlphaFoldDB" id="A0A5E7YL07"/>
<feature type="compositionally biased region" description="Polar residues" evidence="1">
    <location>
        <begin position="113"/>
        <end position="125"/>
    </location>
</feature>
<dbReference type="InterPro" id="IPR036390">
    <property type="entry name" value="WH_DNA-bd_sf"/>
</dbReference>
<evidence type="ECO:0000313" key="2">
    <source>
        <dbReference type="EMBL" id="VVT07439.1"/>
    </source>
</evidence>
<dbReference type="SUPFAM" id="SSF46785">
    <property type="entry name" value="Winged helix' DNA-binding domain"/>
    <property type="match status" value="1"/>
</dbReference>
<evidence type="ECO:0000313" key="3">
    <source>
        <dbReference type="Proteomes" id="UP000326857"/>
    </source>
</evidence>
<dbReference type="InterPro" id="IPR036388">
    <property type="entry name" value="WH-like_DNA-bd_sf"/>
</dbReference>
<reference evidence="2 3" key="1">
    <citation type="submission" date="2019-09" db="EMBL/GenBank/DDBJ databases">
        <authorList>
            <person name="Dittami M. S."/>
        </authorList>
    </citation>
    <scope>NUCLEOTIDE SEQUENCE [LARGE SCALE GENOMIC DNA]</scope>
    <source>
        <strain evidence="2">SPHINGO391</strain>
    </source>
</reference>
<gene>
    <name evidence="2" type="ORF">SPHINGO391_390050</name>
</gene>
<dbReference type="Pfam" id="PF13730">
    <property type="entry name" value="HTH_36"/>
    <property type="match status" value="1"/>
</dbReference>
<feature type="region of interest" description="Disordered" evidence="1">
    <location>
        <begin position="217"/>
        <end position="238"/>
    </location>
</feature>
<accession>A0A5E7YL07</accession>
<dbReference type="Gene3D" id="1.10.10.10">
    <property type="entry name" value="Winged helix-like DNA-binding domain superfamily/Winged helix DNA-binding domain"/>
    <property type="match status" value="1"/>
</dbReference>
<evidence type="ECO:0008006" key="4">
    <source>
        <dbReference type="Google" id="ProtNLM"/>
    </source>
</evidence>
<name>A0A5E7YL07_9SPHN</name>
<dbReference type="EMBL" id="CABVLI010000033">
    <property type="protein sequence ID" value="VVT07439.1"/>
    <property type="molecule type" value="Genomic_DNA"/>
</dbReference>
<protein>
    <recommendedName>
        <fullName evidence="4">Helix-turn-helix protein</fullName>
    </recommendedName>
</protein>
<dbReference type="RefSeq" id="WP_151990346.1">
    <property type="nucleotide sequence ID" value="NZ_LR701528.1"/>
</dbReference>
<dbReference type="Proteomes" id="UP000326857">
    <property type="component" value="Unassembled WGS sequence"/>
</dbReference>
<feature type="region of interest" description="Disordered" evidence="1">
    <location>
        <begin position="105"/>
        <end position="151"/>
    </location>
</feature>